<reference evidence="6" key="1">
    <citation type="submission" date="2015-11" db="EMBL/GenBank/DDBJ databases">
        <authorList>
            <person name="Varghese N."/>
        </authorList>
    </citation>
    <scope>NUCLEOTIDE SEQUENCE [LARGE SCALE GENOMIC DNA]</scope>
    <source>
        <strain evidence="6">DSM 45899</strain>
    </source>
</reference>
<dbReference type="InterPro" id="IPR050237">
    <property type="entry name" value="ATP-dep_AMP-bd_enzyme"/>
</dbReference>
<feature type="domain" description="AMP-binding enzyme C-terminal" evidence="4">
    <location>
        <begin position="478"/>
        <end position="555"/>
    </location>
</feature>
<feature type="domain" description="AMP-dependent synthetase/ligase" evidence="3">
    <location>
        <begin position="46"/>
        <end position="429"/>
    </location>
</feature>
<evidence type="ECO:0000313" key="6">
    <source>
        <dbReference type="Proteomes" id="UP000198802"/>
    </source>
</evidence>
<dbReference type="InterPro" id="IPR042099">
    <property type="entry name" value="ANL_N_sf"/>
</dbReference>
<dbReference type="InterPro" id="IPR025110">
    <property type="entry name" value="AMP-bd_C"/>
</dbReference>
<dbReference type="PANTHER" id="PTHR43767">
    <property type="entry name" value="LONG-CHAIN-FATTY-ACID--COA LIGASE"/>
    <property type="match status" value="1"/>
</dbReference>
<keyword evidence="6" id="KW-1185">Reference proteome</keyword>
<evidence type="ECO:0000256" key="1">
    <source>
        <dbReference type="SAM" id="MobiDB-lite"/>
    </source>
</evidence>
<dbReference type="Pfam" id="PF13193">
    <property type="entry name" value="AMP-binding_C"/>
    <property type="match status" value="1"/>
</dbReference>
<accession>A0A0S4QUU5</accession>
<dbReference type="CDD" id="cd04433">
    <property type="entry name" value="AFD_class_I"/>
    <property type="match status" value="1"/>
</dbReference>
<protein>
    <submittedName>
        <fullName evidence="5">Acyl-CoA synthetase (AMP-forming)/AMP-acid ligase II</fullName>
    </submittedName>
</protein>
<keyword evidence="5" id="KW-0436">Ligase</keyword>
<keyword evidence="2" id="KW-0812">Transmembrane</keyword>
<evidence type="ECO:0000313" key="5">
    <source>
        <dbReference type="EMBL" id="CUU59283.1"/>
    </source>
</evidence>
<dbReference type="Pfam" id="PF00501">
    <property type="entry name" value="AMP-binding"/>
    <property type="match status" value="1"/>
</dbReference>
<evidence type="ECO:0000259" key="3">
    <source>
        <dbReference type="Pfam" id="PF00501"/>
    </source>
</evidence>
<dbReference type="GO" id="GO:0016878">
    <property type="term" value="F:acid-thiol ligase activity"/>
    <property type="evidence" value="ECO:0007669"/>
    <property type="project" value="UniProtKB-ARBA"/>
</dbReference>
<feature type="transmembrane region" description="Helical" evidence="2">
    <location>
        <begin position="271"/>
        <end position="293"/>
    </location>
</feature>
<organism evidence="5 6">
    <name type="scientific">Parafrankia irregularis</name>
    <dbReference type="NCBI Taxonomy" id="795642"/>
    <lineage>
        <taxon>Bacteria</taxon>
        <taxon>Bacillati</taxon>
        <taxon>Actinomycetota</taxon>
        <taxon>Actinomycetes</taxon>
        <taxon>Frankiales</taxon>
        <taxon>Frankiaceae</taxon>
        <taxon>Parafrankia</taxon>
    </lineage>
</organism>
<evidence type="ECO:0000256" key="2">
    <source>
        <dbReference type="SAM" id="Phobius"/>
    </source>
</evidence>
<dbReference type="Proteomes" id="UP000198802">
    <property type="component" value="Unassembled WGS sequence"/>
</dbReference>
<dbReference type="PANTHER" id="PTHR43767:SF1">
    <property type="entry name" value="NONRIBOSOMAL PEPTIDE SYNTHASE PES1 (EUROFUNG)-RELATED"/>
    <property type="match status" value="1"/>
</dbReference>
<dbReference type="Gene3D" id="3.30.300.30">
    <property type="match status" value="1"/>
</dbReference>
<dbReference type="PROSITE" id="PS00455">
    <property type="entry name" value="AMP_BINDING"/>
    <property type="match status" value="1"/>
</dbReference>
<keyword evidence="2" id="KW-1133">Transmembrane helix</keyword>
<evidence type="ECO:0000259" key="4">
    <source>
        <dbReference type="Pfam" id="PF13193"/>
    </source>
</evidence>
<name>A0A0S4QUU5_9ACTN</name>
<dbReference type="AlphaFoldDB" id="A0A0S4QUU5"/>
<dbReference type="InterPro" id="IPR020845">
    <property type="entry name" value="AMP-binding_CS"/>
</dbReference>
<dbReference type="SUPFAM" id="SSF56801">
    <property type="entry name" value="Acetyl-CoA synthetase-like"/>
    <property type="match status" value="1"/>
</dbReference>
<gene>
    <name evidence="5" type="ORF">Ga0074812_12660</name>
</gene>
<keyword evidence="2" id="KW-0472">Membrane</keyword>
<sequence>MTTPTTATATAPATATAAATATTAVPATTSGAAPAPVPCTVPELLAERAARRGDHTFLICDDETLTYAQAERLSARLAKGLLAAGAGKGTHVGILYPNGPGLVVAWLAAARIGAVSLPFSTFSTAAELRTLLRNADVEMLLAATSYRSRDFVRDLPEAVPGLDFAARPPLFAAATPALRRVAFDGPDGATPPGWSLAELVDAGAHISDEVLRAAENAVSAADRMVIIHTSGSTSDPKGVIHRQGQLIRHVANLNTLRRYHDEEIYFSNSPFFWIGGFAYVLLATLVSGATLVCSNAQRAGDVLDLLERTRPTMVSGFAASVAHLAKDPSFPDRDLSSIRRGNLWPILPAAIRPADPELRHNMLGMTEAGSVALLSDDESDQPPHRRGSFGRPAPGFEARVVQPDSGADSPVGEPGELWLRSANLMEGYYGRERHEVFDADGWFHTGDLFSVDADGFFYFRGRRGEMIKTAGANVSPREVEAAIRELTGLVAHVVGIEDAQRGQLVAAAVRVTAGQPHPDPGELRAGLRSRLSAYKVPKMIMMLLDEQVPMMSSGKLDLRALKARLLDAHLHDTR</sequence>
<feature type="region of interest" description="Disordered" evidence="1">
    <location>
        <begin position="375"/>
        <end position="413"/>
    </location>
</feature>
<dbReference type="Gene3D" id="3.40.50.12780">
    <property type="entry name" value="N-terminal domain of ligase-like"/>
    <property type="match status" value="1"/>
</dbReference>
<dbReference type="EMBL" id="FAOZ01000026">
    <property type="protein sequence ID" value="CUU59283.1"/>
    <property type="molecule type" value="Genomic_DNA"/>
</dbReference>
<dbReference type="RefSeq" id="WP_091283247.1">
    <property type="nucleotide sequence ID" value="NZ_FAOZ01000026.1"/>
</dbReference>
<dbReference type="InterPro" id="IPR000873">
    <property type="entry name" value="AMP-dep_synth/lig_dom"/>
</dbReference>
<proteinExistence type="predicted"/>
<dbReference type="InterPro" id="IPR045851">
    <property type="entry name" value="AMP-bd_C_sf"/>
</dbReference>